<dbReference type="PANTHER" id="PTHR30535">
    <property type="entry name" value="VITAMIN B12-BINDING PROTEIN"/>
    <property type="match status" value="1"/>
</dbReference>
<gene>
    <name evidence="3" type="ORF">OF122_12085</name>
</gene>
<evidence type="ECO:0000259" key="2">
    <source>
        <dbReference type="PROSITE" id="PS50983"/>
    </source>
</evidence>
<dbReference type="Proteomes" id="UP001163882">
    <property type="component" value="Chromosome"/>
</dbReference>
<dbReference type="Pfam" id="PF01497">
    <property type="entry name" value="Peripla_BP_2"/>
    <property type="match status" value="1"/>
</dbReference>
<feature type="chain" id="PRO_5046880132" evidence="1">
    <location>
        <begin position="22"/>
        <end position="312"/>
    </location>
</feature>
<dbReference type="InterPro" id="IPR050902">
    <property type="entry name" value="ABC_Transporter_SBP"/>
</dbReference>
<dbReference type="SUPFAM" id="SSF53807">
    <property type="entry name" value="Helical backbone' metal receptor"/>
    <property type="match status" value="1"/>
</dbReference>
<evidence type="ECO:0000256" key="1">
    <source>
        <dbReference type="SAM" id="SignalP"/>
    </source>
</evidence>
<sequence length="312" mass="33536">MNLLRPALAVALSLLTNSAFAQTIESCDTSFAYDSPPARAITLNQQATEVMLALGLEDRMIGTAYLDDTIPDQWLEAYNSVPVLSDRYPAREVVLAENPDFLFAGFASAFNDTNLGAEAEWHDIGIGTYVVNAECRNQHPADIRMTTDPIFIDLESIGALFGVEDKADALAGNIRTRLDAAATGASGAGLTAFLFDSGTDTAFSAACCGAPGLLMESVGLENIAGDIEGRWADLAWETVATADPDVIILIEAEWSTAEEKRAQLESDPVLSQLRAVRQRNYVVVPFSETILGLRFVDGVERLAAGLQQLDLN</sequence>
<proteinExistence type="predicted"/>
<keyword evidence="1" id="KW-0732">Signal</keyword>
<dbReference type="RefSeq" id="WP_264224491.1">
    <property type="nucleotide sequence ID" value="NZ_CP107716.1"/>
</dbReference>
<feature type="domain" description="Fe/B12 periplasmic-binding" evidence="2">
    <location>
        <begin position="39"/>
        <end position="312"/>
    </location>
</feature>
<dbReference type="EMBL" id="CP107716">
    <property type="protein sequence ID" value="UYQ70804.1"/>
    <property type="molecule type" value="Genomic_DNA"/>
</dbReference>
<feature type="signal peptide" evidence="1">
    <location>
        <begin position="1"/>
        <end position="21"/>
    </location>
</feature>
<evidence type="ECO:0000313" key="4">
    <source>
        <dbReference type="Proteomes" id="UP001163882"/>
    </source>
</evidence>
<protein>
    <submittedName>
        <fullName evidence="3">ABC transporter substrate-binding protein</fullName>
    </submittedName>
</protein>
<name>A0ABY6IJM1_9HYPH</name>
<dbReference type="PANTHER" id="PTHR30535:SF7">
    <property type="entry name" value="IRON(III) DICITRATE-BINDING PROTEIN"/>
    <property type="match status" value="1"/>
</dbReference>
<dbReference type="Gene3D" id="3.40.50.1980">
    <property type="entry name" value="Nitrogenase molybdenum iron protein domain"/>
    <property type="match status" value="2"/>
</dbReference>
<dbReference type="InterPro" id="IPR002491">
    <property type="entry name" value="ABC_transptr_periplasmic_BD"/>
</dbReference>
<evidence type="ECO:0000313" key="3">
    <source>
        <dbReference type="EMBL" id="UYQ70804.1"/>
    </source>
</evidence>
<accession>A0ABY6IJM1</accession>
<reference evidence="3" key="1">
    <citation type="submission" date="2022-10" db="EMBL/GenBank/DDBJ databases">
        <title>YIM 151497 complete genome.</title>
        <authorList>
            <person name="Chen X."/>
        </authorList>
    </citation>
    <scope>NUCLEOTIDE SEQUENCE</scope>
    <source>
        <strain evidence="3">YIM 151497</strain>
    </source>
</reference>
<keyword evidence="4" id="KW-1185">Reference proteome</keyword>
<organism evidence="3 4">
    <name type="scientific">Pelagibacterium flavum</name>
    <dbReference type="NCBI Taxonomy" id="2984530"/>
    <lineage>
        <taxon>Bacteria</taxon>
        <taxon>Pseudomonadati</taxon>
        <taxon>Pseudomonadota</taxon>
        <taxon>Alphaproteobacteria</taxon>
        <taxon>Hyphomicrobiales</taxon>
        <taxon>Devosiaceae</taxon>
        <taxon>Pelagibacterium</taxon>
    </lineage>
</organism>
<dbReference type="PROSITE" id="PS50983">
    <property type="entry name" value="FE_B12_PBP"/>
    <property type="match status" value="1"/>
</dbReference>